<protein>
    <submittedName>
        <fullName evidence="2">Uncharacterized protein LOC142169637</fullName>
    </submittedName>
</protein>
<organism evidence="1 2">
    <name type="scientific">Nicotiana tabacum</name>
    <name type="common">Common tobacco</name>
    <dbReference type="NCBI Taxonomy" id="4097"/>
    <lineage>
        <taxon>Eukaryota</taxon>
        <taxon>Viridiplantae</taxon>
        <taxon>Streptophyta</taxon>
        <taxon>Embryophyta</taxon>
        <taxon>Tracheophyta</taxon>
        <taxon>Spermatophyta</taxon>
        <taxon>Magnoliopsida</taxon>
        <taxon>eudicotyledons</taxon>
        <taxon>Gunneridae</taxon>
        <taxon>Pentapetalae</taxon>
        <taxon>asterids</taxon>
        <taxon>lamiids</taxon>
        <taxon>Solanales</taxon>
        <taxon>Solanaceae</taxon>
        <taxon>Nicotianoideae</taxon>
        <taxon>Nicotianeae</taxon>
        <taxon>Nicotiana</taxon>
    </lineage>
</organism>
<gene>
    <name evidence="2" type="primary">LOC142169637</name>
</gene>
<keyword evidence="1" id="KW-1185">Reference proteome</keyword>
<proteinExistence type="predicted"/>
<evidence type="ECO:0000313" key="1">
    <source>
        <dbReference type="Proteomes" id="UP000790787"/>
    </source>
</evidence>
<reference evidence="1" key="1">
    <citation type="journal article" date="2014" name="Nat. Commun.">
        <title>The tobacco genome sequence and its comparison with those of tomato and potato.</title>
        <authorList>
            <person name="Sierro N."/>
            <person name="Battey J.N."/>
            <person name="Ouadi S."/>
            <person name="Bakaher N."/>
            <person name="Bovet L."/>
            <person name="Willig A."/>
            <person name="Goepfert S."/>
            <person name="Peitsch M.C."/>
            <person name="Ivanov N.V."/>
        </authorList>
    </citation>
    <scope>NUCLEOTIDE SEQUENCE [LARGE SCALE GENOMIC DNA]</scope>
</reference>
<accession>A0AC58SRN8</accession>
<dbReference type="RefSeq" id="XP_075087628.1">
    <property type="nucleotide sequence ID" value="XM_075231527.1"/>
</dbReference>
<sequence length="232" mass="27807">MEFQQTFPGLEVTHLSKIGSDHCPMILKCDIETAPVKKAFRFLNFWIKNNTFKDLVRENYHVNFSANLFIMFNHKLKKLKKALTVWSRATYGDIFQKIASLEEVVMVHEAQFEAFPTQENRERLQKVQAEMIRYLAIEEEFWIHKLGMQWFKDRDRNTKFFHIQVNGRRKRHHLKRIQNSARNWIEEEDEMAEEAVRFFKDQFTETTIPSAFGIIDHVPRLIEMEQNAELIN</sequence>
<evidence type="ECO:0000313" key="2">
    <source>
        <dbReference type="RefSeq" id="XP_075087628.1"/>
    </source>
</evidence>
<dbReference type="Proteomes" id="UP000790787">
    <property type="component" value="Chromosome 15"/>
</dbReference>
<name>A0AC58SRN8_TOBAC</name>
<reference evidence="2" key="2">
    <citation type="submission" date="2025-08" db="UniProtKB">
        <authorList>
            <consortium name="RefSeq"/>
        </authorList>
    </citation>
    <scope>IDENTIFICATION</scope>
    <source>
        <tissue evidence="2">Leaf</tissue>
    </source>
</reference>